<dbReference type="PROSITE" id="PS50089">
    <property type="entry name" value="ZF_RING_2"/>
    <property type="match status" value="1"/>
</dbReference>
<organism evidence="14 15">
    <name type="scientific">Dendrobium thyrsiflorum</name>
    <name type="common">Pinecone-like raceme dendrobium</name>
    <name type="synonym">Orchid</name>
    <dbReference type="NCBI Taxonomy" id="117978"/>
    <lineage>
        <taxon>Eukaryota</taxon>
        <taxon>Viridiplantae</taxon>
        <taxon>Streptophyta</taxon>
        <taxon>Embryophyta</taxon>
        <taxon>Tracheophyta</taxon>
        <taxon>Spermatophyta</taxon>
        <taxon>Magnoliopsida</taxon>
        <taxon>Liliopsida</taxon>
        <taxon>Asparagales</taxon>
        <taxon>Orchidaceae</taxon>
        <taxon>Epidendroideae</taxon>
        <taxon>Malaxideae</taxon>
        <taxon>Dendrobiinae</taxon>
        <taxon>Dendrobium</taxon>
    </lineage>
</organism>
<dbReference type="InterPro" id="IPR017907">
    <property type="entry name" value="Znf_RING_CS"/>
</dbReference>
<comment type="function">
    <text evidence="11">E3 ubiquitin-protein ligase.</text>
</comment>
<evidence type="ECO:0000256" key="3">
    <source>
        <dbReference type="ARBA" id="ARBA00004906"/>
    </source>
</evidence>
<evidence type="ECO:0000259" key="13">
    <source>
        <dbReference type="PROSITE" id="PS50089"/>
    </source>
</evidence>
<gene>
    <name evidence="14" type="ORF">M5K25_009551</name>
</gene>
<evidence type="ECO:0000256" key="2">
    <source>
        <dbReference type="ARBA" id="ARBA00004308"/>
    </source>
</evidence>
<dbReference type="GO" id="GO:0005789">
    <property type="term" value="C:endoplasmic reticulum membrane"/>
    <property type="evidence" value="ECO:0007669"/>
    <property type="project" value="UniProtKB-SubCell"/>
</dbReference>
<evidence type="ECO:0000256" key="8">
    <source>
        <dbReference type="ARBA" id="ARBA00022833"/>
    </source>
</evidence>
<feature type="transmembrane region" description="Helical" evidence="11">
    <location>
        <begin position="189"/>
        <end position="207"/>
    </location>
</feature>
<comment type="domain">
    <text evidence="11">The RING-type zinc finger domain is responsible for E3 ligase activity.</text>
</comment>
<evidence type="ECO:0000256" key="11">
    <source>
        <dbReference type="RuleBase" id="RU369090"/>
    </source>
</evidence>
<evidence type="ECO:0000256" key="5">
    <source>
        <dbReference type="ARBA" id="ARBA00022723"/>
    </source>
</evidence>
<keyword evidence="5 11" id="KW-0479">Metal-binding</keyword>
<keyword evidence="4 11" id="KW-0808">Transferase</keyword>
<dbReference type="InterPro" id="IPR045103">
    <property type="entry name" value="RNF5/RNF185-like"/>
</dbReference>
<keyword evidence="8 11" id="KW-0862">Zinc</keyword>
<dbReference type="SUPFAM" id="SSF57850">
    <property type="entry name" value="RING/U-box"/>
    <property type="match status" value="1"/>
</dbReference>
<dbReference type="InterPro" id="IPR013083">
    <property type="entry name" value="Znf_RING/FYVE/PHD"/>
</dbReference>
<keyword evidence="11" id="KW-1133">Transmembrane helix</keyword>
<dbReference type="PROSITE" id="PS00518">
    <property type="entry name" value="ZF_RING_1"/>
    <property type="match status" value="1"/>
</dbReference>
<protein>
    <recommendedName>
        <fullName evidence="11">E3 ubiquitin-protein ligase RMA</fullName>
        <ecNumber evidence="11">2.3.2.27</ecNumber>
    </recommendedName>
    <alternativeName>
        <fullName evidence="11">Protein RING membrane-anchor</fullName>
    </alternativeName>
    <alternativeName>
        <fullName evidence="11">RING-type E3 ubiquitin transferase RMA</fullName>
    </alternativeName>
</protein>
<keyword evidence="11" id="KW-0812">Transmembrane</keyword>
<evidence type="ECO:0000256" key="1">
    <source>
        <dbReference type="ARBA" id="ARBA00000900"/>
    </source>
</evidence>
<comment type="subcellular location">
    <subcellularLocation>
        <location evidence="2">Endomembrane system</location>
    </subcellularLocation>
    <subcellularLocation>
        <location evidence="11">Endoplasmic reticulum membrane</location>
        <topology evidence="11">Single-pass type IV membrane protein</topology>
    </subcellularLocation>
</comment>
<dbReference type="GO" id="GO:0061630">
    <property type="term" value="F:ubiquitin protein ligase activity"/>
    <property type="evidence" value="ECO:0007669"/>
    <property type="project" value="UniProtKB-UniRule"/>
</dbReference>
<dbReference type="GO" id="GO:0008270">
    <property type="term" value="F:zinc ion binding"/>
    <property type="evidence" value="ECO:0007669"/>
    <property type="project" value="UniProtKB-KW"/>
</dbReference>
<keyword evidence="15" id="KW-1185">Reference proteome</keyword>
<keyword evidence="7 11" id="KW-0833">Ubl conjugation pathway</keyword>
<dbReference type="GO" id="GO:0006511">
    <property type="term" value="P:ubiquitin-dependent protein catabolic process"/>
    <property type="evidence" value="ECO:0007669"/>
    <property type="project" value="UniProtKB-UniRule"/>
</dbReference>
<dbReference type="EMBL" id="JANQDX010000008">
    <property type="protein sequence ID" value="KAL0920415.1"/>
    <property type="molecule type" value="Genomic_DNA"/>
</dbReference>
<keyword evidence="6 10" id="KW-0863">Zinc-finger</keyword>
<evidence type="ECO:0000256" key="6">
    <source>
        <dbReference type="ARBA" id="ARBA00022771"/>
    </source>
</evidence>
<accession>A0ABD0V626</accession>
<sequence>MDEFPLKMFSRDAAPQQQSSSSNNGCFDCNICLDFAVDPVVTLCGHLYCWPCIYKWLHMEGRIPPQSCPVCKAALSEDSLVPLYGRGTPAKRHHQALTIPRRPPIHHHHHHHHHSHGDELLSSSLPPRMMSSATVGMLGEMVVAVLPWVFRNHQVGAGMTGGLYYSSPYQQGVGGSLRLRRQEMQVERCLNQIWMFLFCCAILCFLLF</sequence>
<dbReference type="Proteomes" id="UP001552299">
    <property type="component" value="Unassembled WGS sequence"/>
</dbReference>
<reference evidence="14 15" key="1">
    <citation type="journal article" date="2024" name="Plant Biotechnol. J.">
        <title>Dendrobium thyrsiflorum genome and its molecular insights into genes involved in important horticultural traits.</title>
        <authorList>
            <person name="Chen B."/>
            <person name="Wang J.Y."/>
            <person name="Zheng P.J."/>
            <person name="Li K.L."/>
            <person name="Liang Y.M."/>
            <person name="Chen X.F."/>
            <person name="Zhang C."/>
            <person name="Zhao X."/>
            <person name="He X."/>
            <person name="Zhang G.Q."/>
            <person name="Liu Z.J."/>
            <person name="Xu Q."/>
        </authorList>
    </citation>
    <scope>NUCLEOTIDE SEQUENCE [LARGE SCALE GENOMIC DNA]</scope>
    <source>
        <strain evidence="14">GZMU011</strain>
    </source>
</reference>
<feature type="domain" description="RING-type" evidence="13">
    <location>
        <begin position="29"/>
        <end position="72"/>
    </location>
</feature>
<dbReference type="SMART" id="SM00184">
    <property type="entry name" value="RING"/>
    <property type="match status" value="1"/>
</dbReference>
<comment type="pathway">
    <text evidence="3 11">Protein modification; protein ubiquitination.</text>
</comment>
<keyword evidence="9 11" id="KW-0472">Membrane</keyword>
<comment type="caution">
    <text evidence="14">The sequence shown here is derived from an EMBL/GenBank/DDBJ whole genome shotgun (WGS) entry which is preliminary data.</text>
</comment>
<evidence type="ECO:0000313" key="14">
    <source>
        <dbReference type="EMBL" id="KAL0920415.1"/>
    </source>
</evidence>
<dbReference type="InterPro" id="IPR018957">
    <property type="entry name" value="Znf_C3HC4_RING-type"/>
</dbReference>
<dbReference type="Gene3D" id="3.30.40.10">
    <property type="entry name" value="Zinc/RING finger domain, C3HC4 (zinc finger)"/>
    <property type="match status" value="1"/>
</dbReference>
<dbReference type="EC" id="2.3.2.27" evidence="11"/>
<evidence type="ECO:0000256" key="4">
    <source>
        <dbReference type="ARBA" id="ARBA00022679"/>
    </source>
</evidence>
<evidence type="ECO:0000256" key="9">
    <source>
        <dbReference type="ARBA" id="ARBA00023136"/>
    </source>
</evidence>
<evidence type="ECO:0000256" key="7">
    <source>
        <dbReference type="ARBA" id="ARBA00022786"/>
    </source>
</evidence>
<dbReference type="AlphaFoldDB" id="A0ABD0V626"/>
<proteinExistence type="predicted"/>
<dbReference type="Pfam" id="PF00097">
    <property type="entry name" value="zf-C3HC4"/>
    <property type="match status" value="1"/>
</dbReference>
<dbReference type="InterPro" id="IPR001841">
    <property type="entry name" value="Znf_RING"/>
</dbReference>
<name>A0ABD0V626_DENTH</name>
<comment type="catalytic activity">
    <reaction evidence="1 11">
        <text>S-ubiquitinyl-[E2 ubiquitin-conjugating enzyme]-L-cysteine + [acceptor protein]-L-lysine = [E2 ubiquitin-conjugating enzyme]-L-cysteine + N(6)-ubiquitinyl-[acceptor protein]-L-lysine.</text>
        <dbReference type="EC" id="2.3.2.27"/>
    </reaction>
</comment>
<evidence type="ECO:0000313" key="15">
    <source>
        <dbReference type="Proteomes" id="UP001552299"/>
    </source>
</evidence>
<evidence type="ECO:0000256" key="12">
    <source>
        <dbReference type="SAM" id="MobiDB-lite"/>
    </source>
</evidence>
<evidence type="ECO:0000256" key="10">
    <source>
        <dbReference type="PROSITE-ProRule" id="PRU00175"/>
    </source>
</evidence>
<feature type="region of interest" description="Disordered" evidence="12">
    <location>
        <begin position="1"/>
        <end position="23"/>
    </location>
</feature>
<keyword evidence="11" id="KW-0256">Endoplasmic reticulum</keyword>
<dbReference type="PANTHER" id="PTHR12313">
    <property type="entry name" value="E3 UBIQUITIN-PROTEIN LIGASE RNF5-RELATED"/>
    <property type="match status" value="1"/>
</dbReference>